<dbReference type="SUPFAM" id="SSF52317">
    <property type="entry name" value="Class I glutamine amidotransferase-like"/>
    <property type="match status" value="1"/>
</dbReference>
<dbReference type="Pfam" id="PF00117">
    <property type="entry name" value="GATase"/>
    <property type="match status" value="1"/>
</dbReference>
<evidence type="ECO:0000313" key="2">
    <source>
        <dbReference type="EMBL" id="OMG86472.1"/>
    </source>
</evidence>
<keyword evidence="2" id="KW-0315">Glutamine amidotransferase</keyword>
<dbReference type="GO" id="GO:0016740">
    <property type="term" value="F:transferase activity"/>
    <property type="evidence" value="ECO:0007669"/>
    <property type="project" value="UniProtKB-KW"/>
</dbReference>
<dbReference type="InterPro" id="IPR029062">
    <property type="entry name" value="Class_I_gatase-like"/>
</dbReference>
<protein>
    <submittedName>
        <fullName evidence="2">Glutamine amidotransferase</fullName>
    </submittedName>
</protein>
<dbReference type="InterPro" id="IPR017926">
    <property type="entry name" value="GATASE"/>
</dbReference>
<evidence type="ECO:0000259" key="1">
    <source>
        <dbReference type="Pfam" id="PF00117"/>
    </source>
</evidence>
<dbReference type="PANTHER" id="PTHR42695">
    <property type="entry name" value="GLUTAMINE AMIDOTRANSFERASE YLR126C-RELATED"/>
    <property type="match status" value="1"/>
</dbReference>
<evidence type="ECO:0000313" key="3">
    <source>
        <dbReference type="Proteomes" id="UP000187251"/>
    </source>
</evidence>
<dbReference type="Gene3D" id="3.40.50.880">
    <property type="match status" value="1"/>
</dbReference>
<dbReference type="OrthoDB" id="9813383at2"/>
<accession>A0A1R1JT40</accession>
<keyword evidence="2" id="KW-0808">Transferase</keyword>
<dbReference type="RefSeq" id="WP_076412472.1">
    <property type="nucleotide sequence ID" value="NZ_AP028040.1"/>
</dbReference>
<sequence>MTLNAIALRHVHFEDLGLLEPLLQARGYTVRHVDAAVEDLPMADALAADLLVVLGGPIGAFDEPRYPFLARELELVRARVAHRAPTLGICLGAQLIARALGANVYPMAGGPEIGFGVLTLTDQGQRSALAGLRDTPVLHWHGDQFDIPVGATRLAGTAAGPNQAFEYGGSVLGLQFHLEADLRNFEHWLVGHACELARAGIDPATLRAQAPAVQADLRGAARAVFNEWLDRIACSNTES</sequence>
<reference evidence="2 3" key="1">
    <citation type="submission" date="2016-09" db="EMBL/GenBank/DDBJ databases">
        <title>Phylogenomics of Achromobacter.</title>
        <authorList>
            <person name="Jeukens J."/>
            <person name="Freschi L."/>
            <person name="Vincent A.T."/>
            <person name="Emond-Rheault J.-G."/>
            <person name="Kukavica-Ibrulj I."/>
            <person name="Charette S.J."/>
            <person name="Levesque R.C."/>
        </authorList>
    </citation>
    <scope>NUCLEOTIDE SEQUENCE [LARGE SCALE GENOMIC DNA]</scope>
    <source>
        <strain evidence="2 3">AUS488</strain>
    </source>
</reference>
<dbReference type="EMBL" id="MJMN01000015">
    <property type="protein sequence ID" value="OMG86472.1"/>
    <property type="molecule type" value="Genomic_DNA"/>
</dbReference>
<dbReference type="Proteomes" id="UP000187251">
    <property type="component" value="Unassembled WGS sequence"/>
</dbReference>
<dbReference type="NCBIfam" id="NF005458">
    <property type="entry name" value="PRK07053.1"/>
    <property type="match status" value="1"/>
</dbReference>
<gene>
    <name evidence="2" type="ORF">BIZ92_26410</name>
</gene>
<dbReference type="PROSITE" id="PS51273">
    <property type="entry name" value="GATASE_TYPE_1"/>
    <property type="match status" value="1"/>
</dbReference>
<organism evidence="2 3">
    <name type="scientific">Alcaligenes xylosoxydans xylosoxydans</name>
    <name type="common">Achromobacter xylosoxidans</name>
    <dbReference type="NCBI Taxonomy" id="85698"/>
    <lineage>
        <taxon>Bacteria</taxon>
        <taxon>Pseudomonadati</taxon>
        <taxon>Pseudomonadota</taxon>
        <taxon>Betaproteobacteria</taxon>
        <taxon>Burkholderiales</taxon>
        <taxon>Alcaligenaceae</taxon>
        <taxon>Achromobacter</taxon>
    </lineage>
</organism>
<name>A0A1R1JT40_ALCXX</name>
<dbReference type="GO" id="GO:0005829">
    <property type="term" value="C:cytosol"/>
    <property type="evidence" value="ECO:0007669"/>
    <property type="project" value="TreeGrafter"/>
</dbReference>
<dbReference type="AlphaFoldDB" id="A0A1R1JT40"/>
<dbReference type="InterPro" id="IPR044992">
    <property type="entry name" value="ChyE-like"/>
</dbReference>
<dbReference type="CDD" id="cd01741">
    <property type="entry name" value="GATase1_1"/>
    <property type="match status" value="1"/>
</dbReference>
<proteinExistence type="predicted"/>
<comment type="caution">
    <text evidence="2">The sequence shown here is derived from an EMBL/GenBank/DDBJ whole genome shotgun (WGS) entry which is preliminary data.</text>
</comment>
<dbReference type="PANTHER" id="PTHR42695:SF5">
    <property type="entry name" value="GLUTAMINE AMIDOTRANSFERASE YLR126C-RELATED"/>
    <property type="match status" value="1"/>
</dbReference>
<feature type="domain" description="Glutamine amidotransferase" evidence="1">
    <location>
        <begin position="29"/>
        <end position="186"/>
    </location>
</feature>